<dbReference type="GO" id="GO:0005886">
    <property type="term" value="C:plasma membrane"/>
    <property type="evidence" value="ECO:0007669"/>
    <property type="project" value="UniProtKB-SubCell"/>
</dbReference>
<dbReference type="PANTHER" id="PTHR30509:SF9">
    <property type="entry name" value="MULTIDRUG RESISTANCE PROTEIN MDTO"/>
    <property type="match status" value="1"/>
</dbReference>
<dbReference type="InterPro" id="IPR049453">
    <property type="entry name" value="Memb_transporter_dom"/>
</dbReference>
<comment type="similarity">
    <text evidence="6">Belongs to the YccS/YhfK family.</text>
</comment>
<name>A0A0M7AK16_9HYPH</name>
<keyword evidence="3 7" id="KW-0812">Transmembrane</keyword>
<accession>A0A0M7AK16</accession>
<feature type="transmembrane region" description="Helical" evidence="7">
    <location>
        <begin position="134"/>
        <end position="152"/>
    </location>
</feature>
<protein>
    <submittedName>
        <fullName evidence="9">Inner membrane protein YccS</fullName>
    </submittedName>
</protein>
<dbReference type="PANTHER" id="PTHR30509">
    <property type="entry name" value="P-HYDROXYBENZOIC ACID EFFLUX PUMP SUBUNIT-RELATED"/>
    <property type="match status" value="1"/>
</dbReference>
<sequence>MRAAFFVCLPSLYEECLPVAFCTGFPGQCVLVLHPGPLAIDGRVQGLLQVMPTLQLIARSLTGLGRYDPGALRLMRGIDMTLTIVAASLLAMQLARPFQSPVSGFDLAVLAAGAGAGILVFTPVSTRRQETSDIFWLGVILTVSFAIGAVIITLFQETAIPVLQVLWIGVIAVGFGMDGLGPFWLRAGRMLAIFWIFVVVASQPVAPGIWLPAMGALGTAVAFFFRICLWRPSPTKTLMRVEKTNRKVIAEYLQLAALGSLNSAGLRKKNLARLAVLRTELETCIQLIGPKNDLRALSPEAAAMMQLALEVVREAVSALSDQCRAQLTEGTSYRDTVRDLMGTLETGEQVTAKPGLDNVWSRSLADVSTDDQFHLLRIVQAFQRLWQLSRSTENIRPGPNAAGSSVQSRWWRKISWELALQASAAAATCYGLGVYFNLSHVYWITVTVVVVMCASLGATVKKTVSRTVGTAIGVSIALAVEPVLAQFPEIRLVLIILLLPPIVVFLERNYGIASGIISFVVLIGLQALTGMPVAQFWPRLYDTLIGAAAGLAAARLLLPRKSAENVHALAVDYITACYKYLKVENRTEAEQKKEYAKLKSAANNLVSAAQDYRVEQSPWASFANSSDELDIMVLVLADYVVLYRQSRMTVVAETAKYDFEPPLSPIIAKMDKRMHDEFEAVLDGREKQTVPGLVEEWKSMIPVAGGRGEQLMTDWVAMLYYVRKLTTCLDGLRRDPKWAAALALDR</sequence>
<dbReference type="EMBL" id="CXWC01000011">
    <property type="protein sequence ID" value="CTQ74123.1"/>
    <property type="molecule type" value="Genomic_DNA"/>
</dbReference>
<feature type="transmembrane region" description="Helical" evidence="7">
    <location>
        <begin position="490"/>
        <end position="506"/>
    </location>
</feature>
<feature type="transmembrane region" description="Helical" evidence="7">
    <location>
        <begin position="102"/>
        <end position="122"/>
    </location>
</feature>
<feature type="transmembrane region" description="Helical" evidence="7">
    <location>
        <begin position="513"/>
        <end position="534"/>
    </location>
</feature>
<evidence type="ECO:0000256" key="2">
    <source>
        <dbReference type="ARBA" id="ARBA00022475"/>
    </source>
</evidence>
<keyword evidence="2" id="KW-1003">Cell membrane</keyword>
<evidence type="ECO:0000256" key="7">
    <source>
        <dbReference type="SAM" id="Phobius"/>
    </source>
</evidence>
<feature type="transmembrane region" description="Helical" evidence="7">
    <location>
        <begin position="442"/>
        <end position="460"/>
    </location>
</feature>
<feature type="transmembrane region" description="Helical" evidence="7">
    <location>
        <begin position="158"/>
        <end position="176"/>
    </location>
</feature>
<evidence type="ECO:0000256" key="6">
    <source>
        <dbReference type="ARBA" id="ARBA00043993"/>
    </source>
</evidence>
<proteinExistence type="inferred from homology"/>
<dbReference type="Proteomes" id="UP000049983">
    <property type="component" value="Unassembled WGS sequence"/>
</dbReference>
<evidence type="ECO:0000256" key="5">
    <source>
        <dbReference type="ARBA" id="ARBA00023136"/>
    </source>
</evidence>
<feature type="transmembrane region" description="Helical" evidence="7">
    <location>
        <begin position="209"/>
        <end position="230"/>
    </location>
</feature>
<comment type="subcellular location">
    <subcellularLocation>
        <location evidence="1">Cell membrane</location>
        <topology evidence="1">Multi-pass membrane protein</topology>
    </subcellularLocation>
</comment>
<gene>
    <name evidence="9" type="primary">yccS_1</name>
    <name evidence="9" type="ORF">LA5096_03924</name>
</gene>
<reference evidence="10" key="1">
    <citation type="submission" date="2015-07" db="EMBL/GenBank/DDBJ databases">
        <authorList>
            <person name="Rodrigo-Torres Lidia"/>
            <person name="Arahal R.David."/>
        </authorList>
    </citation>
    <scope>NUCLEOTIDE SEQUENCE [LARGE SCALE GENOMIC DNA]</scope>
    <source>
        <strain evidence="10">CECT 5096</strain>
    </source>
</reference>
<dbReference type="Pfam" id="PF13515">
    <property type="entry name" value="FUSC_2"/>
    <property type="match status" value="1"/>
</dbReference>
<feature type="domain" description="Integral membrane bound transporter" evidence="8">
    <location>
        <begin position="429"/>
        <end position="552"/>
    </location>
</feature>
<evidence type="ECO:0000313" key="10">
    <source>
        <dbReference type="Proteomes" id="UP000049983"/>
    </source>
</evidence>
<dbReference type="STRING" id="311410.LA5095_00784"/>
<feature type="transmembrane region" description="Helical" evidence="7">
    <location>
        <begin position="418"/>
        <end position="436"/>
    </location>
</feature>
<organism evidence="9 10">
    <name type="scientific">Roseibium album</name>
    <dbReference type="NCBI Taxonomy" id="311410"/>
    <lineage>
        <taxon>Bacteria</taxon>
        <taxon>Pseudomonadati</taxon>
        <taxon>Pseudomonadota</taxon>
        <taxon>Alphaproteobacteria</taxon>
        <taxon>Hyphomicrobiales</taxon>
        <taxon>Stappiaceae</taxon>
        <taxon>Roseibium</taxon>
    </lineage>
</organism>
<keyword evidence="5 7" id="KW-0472">Membrane</keyword>
<keyword evidence="4 7" id="KW-1133">Transmembrane helix</keyword>
<evidence type="ECO:0000256" key="3">
    <source>
        <dbReference type="ARBA" id="ARBA00022692"/>
    </source>
</evidence>
<dbReference type="OrthoDB" id="3816110at2"/>
<feature type="transmembrane region" description="Helical" evidence="7">
    <location>
        <begin position="467"/>
        <end position="484"/>
    </location>
</feature>
<evidence type="ECO:0000256" key="1">
    <source>
        <dbReference type="ARBA" id="ARBA00004651"/>
    </source>
</evidence>
<keyword evidence="10" id="KW-1185">Reference proteome</keyword>
<evidence type="ECO:0000256" key="4">
    <source>
        <dbReference type="ARBA" id="ARBA00022989"/>
    </source>
</evidence>
<evidence type="ECO:0000259" key="8">
    <source>
        <dbReference type="Pfam" id="PF13515"/>
    </source>
</evidence>
<evidence type="ECO:0000313" key="9">
    <source>
        <dbReference type="EMBL" id="CTQ74123.1"/>
    </source>
</evidence>
<dbReference type="AlphaFoldDB" id="A0A0M7AK16"/>